<dbReference type="GO" id="GO:0005886">
    <property type="term" value="C:plasma membrane"/>
    <property type="evidence" value="ECO:0007669"/>
    <property type="project" value="UniProtKB-SubCell"/>
</dbReference>
<dbReference type="InterPro" id="IPR002293">
    <property type="entry name" value="AA/rel_permease1"/>
</dbReference>
<proteinExistence type="predicted"/>
<dbReference type="Gene3D" id="1.20.1740.10">
    <property type="entry name" value="Amino acid/polyamine transporter I"/>
    <property type="match status" value="1"/>
</dbReference>
<reference evidence="1" key="1">
    <citation type="journal article" date="2018" name="DNA Res.">
        <title>Multiple hybrid de novo genome assembly of finger millet, an orphan allotetraploid crop.</title>
        <authorList>
            <person name="Hatakeyama M."/>
            <person name="Aluri S."/>
            <person name="Balachadran M.T."/>
            <person name="Sivarajan S.R."/>
            <person name="Patrignani A."/>
            <person name="Gruter S."/>
            <person name="Poveda L."/>
            <person name="Shimizu-Inatsugi R."/>
            <person name="Baeten J."/>
            <person name="Francoijs K.J."/>
            <person name="Nataraja K.N."/>
            <person name="Reddy Y.A.N."/>
            <person name="Phadnis S."/>
            <person name="Ravikumar R.L."/>
            <person name="Schlapbach R."/>
            <person name="Sreeman S.M."/>
            <person name="Shimizu K.K."/>
        </authorList>
    </citation>
    <scope>NUCLEOTIDE SEQUENCE</scope>
</reference>
<dbReference type="EMBL" id="BQKI01000015">
    <property type="protein sequence ID" value="GJN07747.1"/>
    <property type="molecule type" value="Genomic_DNA"/>
</dbReference>
<evidence type="ECO:0000313" key="2">
    <source>
        <dbReference type="Proteomes" id="UP001054889"/>
    </source>
</evidence>
<dbReference type="Pfam" id="PF13520">
    <property type="entry name" value="AA_permease_2"/>
    <property type="match status" value="1"/>
</dbReference>
<organism evidence="1 2">
    <name type="scientific">Eleusine coracana subsp. coracana</name>
    <dbReference type="NCBI Taxonomy" id="191504"/>
    <lineage>
        <taxon>Eukaryota</taxon>
        <taxon>Viridiplantae</taxon>
        <taxon>Streptophyta</taxon>
        <taxon>Embryophyta</taxon>
        <taxon>Tracheophyta</taxon>
        <taxon>Spermatophyta</taxon>
        <taxon>Magnoliopsida</taxon>
        <taxon>Liliopsida</taxon>
        <taxon>Poales</taxon>
        <taxon>Poaceae</taxon>
        <taxon>PACMAD clade</taxon>
        <taxon>Chloridoideae</taxon>
        <taxon>Cynodonteae</taxon>
        <taxon>Eleusininae</taxon>
        <taxon>Eleusine</taxon>
    </lineage>
</organism>
<keyword evidence="2" id="KW-1185">Reference proteome</keyword>
<dbReference type="GO" id="GO:0015203">
    <property type="term" value="F:polyamine transmembrane transporter activity"/>
    <property type="evidence" value="ECO:0007669"/>
    <property type="project" value="UniProtKB-ARBA"/>
</dbReference>
<dbReference type="PANTHER" id="PTHR45826">
    <property type="entry name" value="POLYAMINE TRANSPORTER PUT1"/>
    <property type="match status" value="1"/>
</dbReference>
<sequence length="246" mass="26496">MTNQQGGISSQTTAPLLRSHQQQEDGTTTNVHADDHHPHPRGNNKLTVLPLVFLIYFEVAGGPYGAERAVQAAGPLFTLLGFLVFPFLWGVPESLVTAELAAAIPGNGGFVLWADRAFGPLAGSLLGTWKYLSCVVNVAAYPALVADYLDQVGGVARTCTVVGMTVVLSLVSYAGLSVVGWGAVALGFVSLAPFVLMTAMAVPKLQPRRWTTQVQGRNKDWRLFFNILFWNLNYWDSASTMAGEVE</sequence>
<dbReference type="InterPro" id="IPR044566">
    <property type="entry name" value="RMV1-like"/>
</dbReference>
<protein>
    <submittedName>
        <fullName evidence="1">Uncharacterized protein</fullName>
    </submittedName>
</protein>
<reference evidence="1" key="2">
    <citation type="submission" date="2021-12" db="EMBL/GenBank/DDBJ databases">
        <title>Resequencing data analysis of finger millet.</title>
        <authorList>
            <person name="Hatakeyama M."/>
            <person name="Aluri S."/>
            <person name="Balachadran M.T."/>
            <person name="Sivarajan S.R."/>
            <person name="Poveda L."/>
            <person name="Shimizu-Inatsugi R."/>
            <person name="Schlapbach R."/>
            <person name="Sreeman S.M."/>
            <person name="Shimizu K.K."/>
        </authorList>
    </citation>
    <scope>NUCLEOTIDE SEQUENCE</scope>
</reference>
<evidence type="ECO:0000313" key="1">
    <source>
        <dbReference type="EMBL" id="GJN07747.1"/>
    </source>
</evidence>
<dbReference type="Proteomes" id="UP001054889">
    <property type="component" value="Unassembled WGS sequence"/>
</dbReference>
<gene>
    <name evidence="1" type="primary">ga25606</name>
    <name evidence="1" type="ORF">PR202_ga25606</name>
</gene>
<dbReference type="PANTHER" id="PTHR45826:SF22">
    <property type="entry name" value="EXPRESSED PROTEIN"/>
    <property type="match status" value="1"/>
</dbReference>
<name>A0AAV5DBR5_ELECO</name>
<dbReference type="GO" id="GO:0015293">
    <property type="term" value="F:symporter activity"/>
    <property type="evidence" value="ECO:0007669"/>
    <property type="project" value="UniProtKB-KW"/>
</dbReference>
<comment type="caution">
    <text evidence="1">The sequence shown here is derived from an EMBL/GenBank/DDBJ whole genome shotgun (WGS) entry which is preliminary data.</text>
</comment>
<accession>A0AAV5DBR5</accession>